<keyword evidence="5" id="KW-1185">Reference proteome</keyword>
<keyword evidence="1" id="KW-0285">Flavoprotein</keyword>
<dbReference type="RefSeq" id="WP_249299784.1">
    <property type="nucleotide sequence ID" value="NZ_JACRSP010000002.1"/>
</dbReference>
<dbReference type="Pfam" id="PF03358">
    <property type="entry name" value="FMN_red"/>
    <property type="match status" value="1"/>
</dbReference>
<comment type="caution">
    <text evidence="4">The sequence shown here is derived from an EMBL/GenBank/DDBJ whole genome shotgun (WGS) entry which is preliminary data.</text>
</comment>
<accession>A0A926HU79</accession>
<dbReference type="Proteomes" id="UP000620366">
    <property type="component" value="Unassembled WGS sequence"/>
</dbReference>
<reference evidence="4" key="1">
    <citation type="submission" date="2020-08" db="EMBL/GenBank/DDBJ databases">
        <title>Genome public.</title>
        <authorList>
            <person name="Liu C."/>
            <person name="Sun Q."/>
        </authorList>
    </citation>
    <scope>NUCLEOTIDE SEQUENCE</scope>
    <source>
        <strain evidence="4">BX7</strain>
    </source>
</reference>
<dbReference type="Gene3D" id="3.40.50.360">
    <property type="match status" value="1"/>
</dbReference>
<organism evidence="4 5">
    <name type="scientific">Feifania hominis</name>
    <dbReference type="NCBI Taxonomy" id="2763660"/>
    <lineage>
        <taxon>Bacteria</taxon>
        <taxon>Bacillati</taxon>
        <taxon>Bacillota</taxon>
        <taxon>Clostridia</taxon>
        <taxon>Eubacteriales</taxon>
        <taxon>Feifaniaceae</taxon>
        <taxon>Feifania</taxon>
    </lineage>
</organism>
<evidence type="ECO:0000256" key="2">
    <source>
        <dbReference type="ARBA" id="ARBA00022643"/>
    </source>
</evidence>
<dbReference type="SUPFAM" id="SSF52218">
    <property type="entry name" value="Flavoproteins"/>
    <property type="match status" value="1"/>
</dbReference>
<feature type="domain" description="NADPH-dependent FMN reductase-like" evidence="3">
    <location>
        <begin position="3"/>
        <end position="152"/>
    </location>
</feature>
<evidence type="ECO:0000313" key="4">
    <source>
        <dbReference type="EMBL" id="MBC8536028.1"/>
    </source>
</evidence>
<sequence>MNKYLVITASPNREGLTASCGAAAAEGLREAGCEVEIVNLYDYRFSTCYGCGSGWGKCRKESRCVADDPFNELQDKVLAADGTVFVTAVYWWQPTEIAADFLNKLRRCQALRPGGSGLSDKKFLFVAAAGGSGHGTLSCLHLFEEFAKQNKMEPFDYLPVMKRSREYMLPAIREAARRMPEWSYSK</sequence>
<proteinExistence type="predicted"/>
<dbReference type="AlphaFoldDB" id="A0A926HU79"/>
<gene>
    <name evidence="4" type="ORF">H8695_04905</name>
</gene>
<dbReference type="GO" id="GO:0016491">
    <property type="term" value="F:oxidoreductase activity"/>
    <property type="evidence" value="ECO:0007669"/>
    <property type="project" value="InterPro"/>
</dbReference>
<evidence type="ECO:0000313" key="5">
    <source>
        <dbReference type="Proteomes" id="UP000620366"/>
    </source>
</evidence>
<name>A0A926HU79_9FIRM</name>
<dbReference type="PANTHER" id="PTHR43278">
    <property type="entry name" value="NAD(P)H-DEPENDENT FMN-CONTAINING OXIDOREDUCTASE YWQN-RELATED"/>
    <property type="match status" value="1"/>
</dbReference>
<dbReference type="InterPro" id="IPR029039">
    <property type="entry name" value="Flavoprotein-like_sf"/>
</dbReference>
<keyword evidence="2" id="KW-0288">FMN</keyword>
<protein>
    <submittedName>
        <fullName evidence="4">Flavodoxin family protein</fullName>
    </submittedName>
</protein>
<dbReference type="PANTHER" id="PTHR43278:SF1">
    <property type="entry name" value="IRON-SULFUR FLAVOPROTEIN MJ1083"/>
    <property type="match status" value="1"/>
</dbReference>
<dbReference type="InterPro" id="IPR005025">
    <property type="entry name" value="FMN_Rdtase-like_dom"/>
</dbReference>
<dbReference type="EMBL" id="JACRSP010000002">
    <property type="protein sequence ID" value="MBC8536028.1"/>
    <property type="molecule type" value="Genomic_DNA"/>
</dbReference>
<dbReference type="InterPro" id="IPR051796">
    <property type="entry name" value="ISF_SsuE-like"/>
</dbReference>
<evidence type="ECO:0000256" key="1">
    <source>
        <dbReference type="ARBA" id="ARBA00022630"/>
    </source>
</evidence>
<evidence type="ECO:0000259" key="3">
    <source>
        <dbReference type="Pfam" id="PF03358"/>
    </source>
</evidence>